<gene>
    <name evidence="2" type="ORF">LMG23992_04299</name>
</gene>
<comment type="caution">
    <text evidence="2">The sequence shown here is derived from an EMBL/GenBank/DDBJ whole genome shotgun (WGS) entry which is preliminary data.</text>
</comment>
<feature type="compositionally biased region" description="Low complexity" evidence="1">
    <location>
        <begin position="184"/>
        <end position="199"/>
    </location>
</feature>
<dbReference type="Pfam" id="PF08843">
    <property type="entry name" value="AbiEii"/>
    <property type="match status" value="1"/>
</dbReference>
<dbReference type="Proteomes" id="UP000727654">
    <property type="component" value="Unassembled WGS sequence"/>
</dbReference>
<proteinExistence type="predicted"/>
<evidence type="ECO:0000313" key="3">
    <source>
        <dbReference type="Proteomes" id="UP000727654"/>
    </source>
</evidence>
<name>A0ABM8XKD0_9BURK</name>
<reference evidence="2 3" key="1">
    <citation type="submission" date="2021-08" db="EMBL/GenBank/DDBJ databases">
        <authorList>
            <person name="Peeters C."/>
        </authorList>
    </citation>
    <scope>NUCLEOTIDE SEQUENCE [LARGE SCALE GENOMIC DNA]</scope>
    <source>
        <strain evidence="2 3">LMG 23992</strain>
    </source>
</reference>
<dbReference type="InterPro" id="IPR014942">
    <property type="entry name" value="AbiEii"/>
</dbReference>
<keyword evidence="3" id="KW-1185">Reference proteome</keyword>
<feature type="region of interest" description="Disordered" evidence="1">
    <location>
        <begin position="173"/>
        <end position="199"/>
    </location>
</feature>
<accession>A0ABM8XKD0</accession>
<evidence type="ECO:0000256" key="1">
    <source>
        <dbReference type="SAM" id="MobiDB-lite"/>
    </source>
</evidence>
<protein>
    <recommendedName>
        <fullName evidence="4">Nucleotidyl transferase AbiEii/AbiGii toxin family protein</fullName>
    </recommendedName>
</protein>
<organism evidence="2 3">
    <name type="scientific">Cupriavidus laharis</name>
    <dbReference type="NCBI Taxonomy" id="151654"/>
    <lineage>
        <taxon>Bacteria</taxon>
        <taxon>Pseudomonadati</taxon>
        <taxon>Pseudomonadota</taxon>
        <taxon>Betaproteobacteria</taxon>
        <taxon>Burkholderiales</taxon>
        <taxon>Burkholderiaceae</taxon>
        <taxon>Cupriavidus</taxon>
    </lineage>
</organism>
<evidence type="ECO:0008006" key="4">
    <source>
        <dbReference type="Google" id="ProtNLM"/>
    </source>
</evidence>
<evidence type="ECO:0000313" key="2">
    <source>
        <dbReference type="EMBL" id="CAG9180665.1"/>
    </source>
</evidence>
<sequence length="317" mass="35401">MKVELQGDIWEYLFPHAFTLMDEVRKHGGIEPFWTFGGGTVLMLRYRHHLSRDIDLFVPDPQYLGFVTPRLSEAAESITSDYVEQGNFVKLVLDAGEVDVVASPNLTDEPFENWEIMGQPVKVETAAEIVAKKLYHRGDRATARDLSSTWLSWSSRNPQRSRLPRRFCVGTRPPSWARSKPARRSCASSSAGSSASTSTGALMTVSRWQGIFFIRCRKPTMLRRRRGEGSVRRIQCRPNPHVFSAQVRHPIGSGNRLHRDGGNSVAPHLPQARGSRLESGWLAARGGGPSEFRCRIRVRAIAQPVSPAGRRIGCSPS</sequence>
<dbReference type="EMBL" id="CAJZAI010000012">
    <property type="protein sequence ID" value="CAG9180665.1"/>
    <property type="molecule type" value="Genomic_DNA"/>
</dbReference>